<evidence type="ECO:0000313" key="9">
    <source>
        <dbReference type="Proteomes" id="UP001144280"/>
    </source>
</evidence>
<organism evidence="8 9">
    <name type="scientific">Phytohabitans aurantiacus</name>
    <dbReference type="NCBI Taxonomy" id="3016789"/>
    <lineage>
        <taxon>Bacteria</taxon>
        <taxon>Bacillati</taxon>
        <taxon>Actinomycetota</taxon>
        <taxon>Actinomycetes</taxon>
        <taxon>Micromonosporales</taxon>
        <taxon>Micromonosporaceae</taxon>
    </lineage>
</organism>
<dbReference type="EMBL" id="BSDI01000023">
    <property type="protein sequence ID" value="GLH99447.1"/>
    <property type="molecule type" value="Genomic_DNA"/>
</dbReference>
<comment type="similarity">
    <text evidence="1">Belongs to the FemABX family.</text>
</comment>
<evidence type="ECO:0000256" key="5">
    <source>
        <dbReference type="ARBA" id="ARBA00023315"/>
    </source>
</evidence>
<accession>A0ABQ5QZV2</accession>
<evidence type="ECO:0000256" key="2">
    <source>
        <dbReference type="ARBA" id="ARBA00022679"/>
    </source>
</evidence>
<dbReference type="Proteomes" id="UP001144280">
    <property type="component" value="Unassembled WGS sequence"/>
</dbReference>
<sequence>MEVLMSLSLSTPWQHVISDEAWDRRLFTHGGHFLQSSHWAAFQRANGREVYFGSGDDWQCMTVVERAGENARLYCPYGPVATTAEGLAEAMRALLDLGRQEKALFIRTEPNAPVTRDDLIALGHQPAKRNMQPGLTWIQDLRKTRDELIGEFAANIRNRWRNAYKKDITVASSTDPADVAILLDMIHDVANNTGMKPHDDEYYQRQAAALMERDAATIYVTRHGDRPIAASIVYDSPTTRYYAHSGSLLDARNLHPGTVMLATMVLDARERGQTTFDFVGAAPKDEPDHPWAGFTMFKQSFGGQYREYLGTWEKPCTDGD</sequence>
<gene>
    <name evidence="8" type="ORF">Pa4123_47230</name>
</gene>
<dbReference type="InterPro" id="IPR038740">
    <property type="entry name" value="BioF2-like_GNAT_dom"/>
</dbReference>
<evidence type="ECO:0000259" key="7">
    <source>
        <dbReference type="Pfam" id="PF13480"/>
    </source>
</evidence>
<evidence type="ECO:0000313" key="8">
    <source>
        <dbReference type="EMBL" id="GLH99447.1"/>
    </source>
</evidence>
<comment type="caution">
    <text evidence="8">The sequence shown here is derived from an EMBL/GenBank/DDBJ whole genome shotgun (WGS) entry which is preliminary data.</text>
</comment>
<proteinExistence type="inferred from homology"/>
<name>A0ABQ5QZV2_9ACTN</name>
<dbReference type="PROSITE" id="PS51191">
    <property type="entry name" value="FEMABX"/>
    <property type="match status" value="1"/>
</dbReference>
<keyword evidence="6" id="KW-0961">Cell wall biogenesis/degradation</keyword>
<dbReference type="SUPFAM" id="SSF55729">
    <property type="entry name" value="Acyl-CoA N-acyltransferases (Nat)"/>
    <property type="match status" value="2"/>
</dbReference>
<feature type="domain" description="BioF2-like acetyltransferase" evidence="7">
    <location>
        <begin position="152"/>
        <end position="282"/>
    </location>
</feature>
<dbReference type="PANTHER" id="PTHR36174:SF1">
    <property type="entry name" value="LIPID II:GLYCINE GLYCYLTRANSFERASE"/>
    <property type="match status" value="1"/>
</dbReference>
<keyword evidence="3" id="KW-0133">Cell shape</keyword>
<dbReference type="InterPro" id="IPR016181">
    <property type="entry name" value="Acyl_CoA_acyltransferase"/>
</dbReference>
<dbReference type="PANTHER" id="PTHR36174">
    <property type="entry name" value="LIPID II:GLYCINE GLYCYLTRANSFERASE"/>
    <property type="match status" value="1"/>
</dbReference>
<evidence type="ECO:0000256" key="6">
    <source>
        <dbReference type="ARBA" id="ARBA00023316"/>
    </source>
</evidence>
<dbReference type="Pfam" id="PF13480">
    <property type="entry name" value="Acetyltransf_6"/>
    <property type="match status" value="1"/>
</dbReference>
<dbReference type="Gene3D" id="3.40.630.30">
    <property type="match status" value="1"/>
</dbReference>
<protein>
    <submittedName>
        <fullName evidence="8">Methicillin resistance protein</fullName>
    </submittedName>
</protein>
<dbReference type="InterPro" id="IPR050644">
    <property type="entry name" value="PG_Glycine_Bridge_Synth"/>
</dbReference>
<evidence type="ECO:0000256" key="4">
    <source>
        <dbReference type="ARBA" id="ARBA00022984"/>
    </source>
</evidence>
<keyword evidence="9" id="KW-1185">Reference proteome</keyword>
<dbReference type="InterPro" id="IPR003447">
    <property type="entry name" value="FEMABX"/>
</dbReference>
<keyword evidence="2" id="KW-0808">Transferase</keyword>
<keyword evidence="5" id="KW-0012">Acyltransferase</keyword>
<evidence type="ECO:0000256" key="1">
    <source>
        <dbReference type="ARBA" id="ARBA00009943"/>
    </source>
</evidence>
<evidence type="ECO:0000256" key="3">
    <source>
        <dbReference type="ARBA" id="ARBA00022960"/>
    </source>
</evidence>
<keyword evidence="4" id="KW-0573">Peptidoglycan synthesis</keyword>
<reference evidence="8" key="1">
    <citation type="submission" date="2022-12" db="EMBL/GenBank/DDBJ databases">
        <title>New Phytohabitans aurantiacus sp. RD004123 nov., an actinomycete isolated from soil.</title>
        <authorList>
            <person name="Triningsih D.W."/>
            <person name="Harunari E."/>
            <person name="Igarashi Y."/>
        </authorList>
    </citation>
    <scope>NUCLEOTIDE SEQUENCE</scope>
    <source>
        <strain evidence="8">RD004123</strain>
    </source>
</reference>